<keyword evidence="2" id="KW-0812">Transmembrane</keyword>
<evidence type="ECO:0008006" key="5">
    <source>
        <dbReference type="Google" id="ProtNLM"/>
    </source>
</evidence>
<accession>A0A507AHF0</accession>
<keyword evidence="2" id="KW-0472">Membrane</keyword>
<organism evidence="3 4">
    <name type="scientific">Thyridium curvatum</name>
    <dbReference type="NCBI Taxonomy" id="1093900"/>
    <lineage>
        <taxon>Eukaryota</taxon>
        <taxon>Fungi</taxon>
        <taxon>Dikarya</taxon>
        <taxon>Ascomycota</taxon>
        <taxon>Pezizomycotina</taxon>
        <taxon>Sordariomycetes</taxon>
        <taxon>Sordariomycetidae</taxon>
        <taxon>Thyridiales</taxon>
        <taxon>Thyridiaceae</taxon>
        <taxon>Thyridium</taxon>
    </lineage>
</organism>
<dbReference type="PANTHER" id="PTHR36819">
    <property type="entry name" value="REGULATOR OF PHOSPHOLIPASE D SRF1"/>
    <property type="match status" value="1"/>
</dbReference>
<feature type="compositionally biased region" description="Basic and acidic residues" evidence="1">
    <location>
        <begin position="31"/>
        <end position="44"/>
    </location>
</feature>
<dbReference type="RefSeq" id="XP_030990153.1">
    <property type="nucleotide sequence ID" value="XM_031132635.1"/>
</dbReference>
<dbReference type="GO" id="GO:0071944">
    <property type="term" value="C:cell periphery"/>
    <property type="evidence" value="ECO:0007669"/>
    <property type="project" value="TreeGrafter"/>
</dbReference>
<dbReference type="OrthoDB" id="2589563at2759"/>
<evidence type="ECO:0000256" key="1">
    <source>
        <dbReference type="SAM" id="MobiDB-lite"/>
    </source>
</evidence>
<feature type="transmembrane region" description="Helical" evidence="2">
    <location>
        <begin position="247"/>
        <end position="271"/>
    </location>
</feature>
<keyword evidence="2" id="KW-1133">Transmembrane helix</keyword>
<dbReference type="AlphaFoldDB" id="A0A507AHF0"/>
<feature type="transmembrane region" description="Helical" evidence="2">
    <location>
        <begin position="283"/>
        <end position="303"/>
    </location>
</feature>
<evidence type="ECO:0000256" key="2">
    <source>
        <dbReference type="SAM" id="Phobius"/>
    </source>
</evidence>
<dbReference type="Proteomes" id="UP000319257">
    <property type="component" value="Unassembled WGS sequence"/>
</dbReference>
<feature type="region of interest" description="Disordered" evidence="1">
    <location>
        <begin position="1"/>
        <end position="57"/>
    </location>
</feature>
<reference evidence="3 4" key="1">
    <citation type="submission" date="2019-06" db="EMBL/GenBank/DDBJ databases">
        <title>Draft genome sequence of the filamentous fungus Phialemoniopsis curvata isolated from diesel fuel.</title>
        <authorList>
            <person name="Varaljay V.A."/>
            <person name="Lyon W.J."/>
            <person name="Crouch A.L."/>
            <person name="Drake C.E."/>
            <person name="Hollomon J.M."/>
            <person name="Nadeau L.J."/>
            <person name="Nunn H.S."/>
            <person name="Stevenson B.S."/>
            <person name="Bojanowski C.L."/>
            <person name="Crookes-Goodson W.J."/>
        </authorList>
    </citation>
    <scope>NUCLEOTIDE SEQUENCE [LARGE SCALE GENOMIC DNA]</scope>
    <source>
        <strain evidence="3 4">D216</strain>
    </source>
</reference>
<protein>
    <recommendedName>
        <fullName evidence="5">Regulator of phospholipase D SRF1</fullName>
    </recommendedName>
</protein>
<evidence type="ECO:0000313" key="3">
    <source>
        <dbReference type="EMBL" id="TPX08442.1"/>
    </source>
</evidence>
<feature type="transmembrane region" description="Helical" evidence="2">
    <location>
        <begin position="208"/>
        <end position="227"/>
    </location>
</feature>
<sequence length="311" mass="34890">MPPTTARTVPPWVITRPPASIRPEHNGVPTEPRRDTHTTHHTADDDQDEYDAEAASSHKGFRAPLFKRRAGRRWDHLRSAEPVIVSQFRAPLEAQSPWHEFVASSRYPHVPNEESEIVSEEDMAKFQPSFGYPVHVPLAATSFENKKQAKARSLWQRIWQMPLRHPLGPLACRLTVLSTSIVALALAARISRLEAIKGDSPAAEKSQIIVAIVVDIVAIPYIGYITVDDYTGKPLGLRPPKARIRLILLDLFFIIFKSASTALGFEAMLFFHSFDTQPYLRALGAFELVGLISWAMTLTINVFREIERLGG</sequence>
<dbReference type="GeneID" id="41977506"/>
<gene>
    <name evidence="3" type="ORF">E0L32_010059</name>
</gene>
<name>A0A507AHF0_9PEZI</name>
<proteinExistence type="predicted"/>
<evidence type="ECO:0000313" key="4">
    <source>
        <dbReference type="Proteomes" id="UP000319257"/>
    </source>
</evidence>
<dbReference type="PANTHER" id="PTHR36819:SF1">
    <property type="entry name" value="REGULATOR OF PHOSPHOLIPASE D SRF1"/>
    <property type="match status" value="1"/>
</dbReference>
<dbReference type="InterPro" id="IPR037737">
    <property type="entry name" value="Srf1"/>
</dbReference>
<dbReference type="InParanoid" id="A0A507AHF0"/>
<dbReference type="EMBL" id="SKBQ01000078">
    <property type="protein sequence ID" value="TPX08442.1"/>
    <property type="molecule type" value="Genomic_DNA"/>
</dbReference>
<feature type="transmembrane region" description="Helical" evidence="2">
    <location>
        <begin position="170"/>
        <end position="188"/>
    </location>
</feature>
<comment type="caution">
    <text evidence="3">The sequence shown here is derived from an EMBL/GenBank/DDBJ whole genome shotgun (WGS) entry which is preliminary data.</text>
</comment>
<keyword evidence="4" id="KW-1185">Reference proteome</keyword>
<dbReference type="GO" id="GO:0000324">
    <property type="term" value="C:fungal-type vacuole"/>
    <property type="evidence" value="ECO:0007669"/>
    <property type="project" value="TreeGrafter"/>
</dbReference>